<dbReference type="RefSeq" id="WP_012937794.1">
    <property type="nucleotide sequence ID" value="NZ_CAMEFB010000009.1"/>
</dbReference>
<keyword evidence="5" id="KW-0548">Nucleotidyltransferase</keyword>
<dbReference type="GO" id="GO:0005978">
    <property type="term" value="P:glycogen biosynthetic process"/>
    <property type="evidence" value="ECO:0007669"/>
    <property type="project" value="UniProtKB-KW"/>
</dbReference>
<dbReference type="Gene3D" id="3.90.550.10">
    <property type="entry name" value="Spore Coat Polysaccharide Biosynthesis Protein SpsA, Chain A"/>
    <property type="match status" value="1"/>
</dbReference>
<dbReference type="AlphaFoldDB" id="A0A1H2XFH5"/>
<dbReference type="Pfam" id="PF24894">
    <property type="entry name" value="Hexapep_GlmU"/>
    <property type="match status" value="1"/>
</dbReference>
<dbReference type="EMBL" id="FNOP01000008">
    <property type="protein sequence ID" value="SDW91204.1"/>
    <property type="molecule type" value="Genomic_DNA"/>
</dbReference>
<dbReference type="OMA" id="MDMLNVD"/>
<sequence length="370" mass="42438">MDNNIIGLINLQGPNYMEELSRKRPMASEPFAGKYRLIDFALSTMVNAGVDTVGLLLPFHSRSVLDHVRSGKDWSLARKQHGLFYLPVDEAREVTNPQVGDIRTYYKNLRFVEREQNHYLLLSRCDVVHNIDYKEMLHYHRNRNADVTLAYKTLEKDYEGEGYAVSVNEAGHVTRLVKTSKLKKGDRILLGSVLMDGNLFVAMVRRAFAQDPNQYLIDVLARNVSRPGIYGYEYRGYAKRIHSLKSYYEANMDMLQLENWKAIYRPDRKIYTKVKDEAPAKYMADAKVTNSLVGDGCIIEGTVENSILFRRVRVGRNAVVKNSIIMQNTEIGEEARVDRVICDKNQEIQPEAYLNGKPEAPLCVTQYDIL</sequence>
<organism evidence="5 6">
    <name type="scientific">Acidaminococcus fermentans</name>
    <dbReference type="NCBI Taxonomy" id="905"/>
    <lineage>
        <taxon>Bacteria</taxon>
        <taxon>Bacillati</taxon>
        <taxon>Bacillota</taxon>
        <taxon>Negativicutes</taxon>
        <taxon>Acidaminococcales</taxon>
        <taxon>Acidaminococcaceae</taxon>
        <taxon>Acidaminococcus</taxon>
    </lineage>
</organism>
<dbReference type="InterPro" id="IPR011832">
    <property type="entry name" value="GlgDAde_trans"/>
</dbReference>
<dbReference type="GeneID" id="78334156"/>
<dbReference type="InterPro" id="IPR011831">
    <property type="entry name" value="ADP-Glc_PPase"/>
</dbReference>
<reference evidence="5 6" key="1">
    <citation type="submission" date="2016-10" db="EMBL/GenBank/DDBJ databases">
        <authorList>
            <person name="Varghese N."/>
            <person name="Submissions S."/>
        </authorList>
    </citation>
    <scope>NUCLEOTIDE SEQUENCE [LARGE SCALE GENOMIC DNA]</scope>
    <source>
        <strain evidence="5 6">WCC6</strain>
    </source>
</reference>
<protein>
    <submittedName>
        <fullName evidence="5">Glucose-1-phosphate adenylyltransferase</fullName>
    </submittedName>
</protein>
<proteinExistence type="inferred from homology"/>
<comment type="caution">
    <text evidence="5">The sequence shown here is derived from an EMBL/GenBank/DDBJ whole genome shotgun (WGS) entry which is preliminary data.</text>
</comment>
<dbReference type="InterPro" id="IPR011004">
    <property type="entry name" value="Trimer_LpxA-like_sf"/>
</dbReference>
<feature type="domain" description="Nucleotidyl transferase" evidence="3">
    <location>
        <begin position="20"/>
        <end position="177"/>
    </location>
</feature>
<accession>A0A1H2XFH5</accession>
<dbReference type="PANTHER" id="PTHR43523">
    <property type="entry name" value="GLUCOSE-1-PHOSPHATE ADENYLYLTRANSFERASE-RELATED"/>
    <property type="match status" value="1"/>
</dbReference>
<evidence type="ECO:0000256" key="2">
    <source>
        <dbReference type="ARBA" id="ARBA00023056"/>
    </source>
</evidence>
<evidence type="ECO:0000259" key="3">
    <source>
        <dbReference type="Pfam" id="PF00483"/>
    </source>
</evidence>
<dbReference type="InterPro" id="IPR029044">
    <property type="entry name" value="Nucleotide-diphossugar_trans"/>
</dbReference>
<name>A0A1H2XFH5_ACIFE</name>
<dbReference type="Gene3D" id="2.160.10.10">
    <property type="entry name" value="Hexapeptide repeat proteins"/>
    <property type="match status" value="1"/>
</dbReference>
<dbReference type="SUPFAM" id="SSF51161">
    <property type="entry name" value="Trimeric LpxA-like enzymes"/>
    <property type="match status" value="1"/>
</dbReference>
<dbReference type="Proteomes" id="UP000182379">
    <property type="component" value="Unassembled WGS sequence"/>
</dbReference>
<dbReference type="Pfam" id="PF00483">
    <property type="entry name" value="NTP_transferase"/>
    <property type="match status" value="1"/>
</dbReference>
<dbReference type="InterPro" id="IPR056818">
    <property type="entry name" value="GlmU/GlgC-like_hexapep"/>
</dbReference>
<gene>
    <name evidence="5" type="ORF">SAMN05216495_10893</name>
</gene>
<comment type="similarity">
    <text evidence="1">Belongs to the bacterial/plant glucose-1-phosphate adenylyltransferase family.</text>
</comment>
<dbReference type="InterPro" id="IPR005835">
    <property type="entry name" value="NTP_transferase_dom"/>
</dbReference>
<feature type="domain" description="Glucose-1-phosphate adenylyltransferase/Bifunctional protein GlmU-like C-terminal hexapeptide" evidence="4">
    <location>
        <begin position="285"/>
        <end position="352"/>
    </location>
</feature>
<dbReference type="SUPFAM" id="SSF53448">
    <property type="entry name" value="Nucleotide-diphospho-sugar transferases"/>
    <property type="match status" value="1"/>
</dbReference>
<dbReference type="NCBIfam" id="TIGR02092">
    <property type="entry name" value="glgD"/>
    <property type="match status" value="1"/>
</dbReference>
<keyword evidence="5" id="KW-0808">Transferase</keyword>
<evidence type="ECO:0000259" key="4">
    <source>
        <dbReference type="Pfam" id="PF24894"/>
    </source>
</evidence>
<evidence type="ECO:0000313" key="5">
    <source>
        <dbReference type="EMBL" id="SDW91204.1"/>
    </source>
</evidence>
<dbReference type="CDD" id="cd04651">
    <property type="entry name" value="LbH_G1P_AT_C"/>
    <property type="match status" value="1"/>
</dbReference>
<evidence type="ECO:0000313" key="6">
    <source>
        <dbReference type="Proteomes" id="UP000182379"/>
    </source>
</evidence>
<keyword evidence="2" id="KW-0320">Glycogen biosynthesis</keyword>
<evidence type="ECO:0000256" key="1">
    <source>
        <dbReference type="ARBA" id="ARBA00010443"/>
    </source>
</evidence>
<dbReference type="PANTHER" id="PTHR43523:SF6">
    <property type="entry name" value="GLYCOGEN BIOSYNTHESIS PROTEIN GLGD"/>
    <property type="match status" value="1"/>
</dbReference>
<dbReference type="GO" id="GO:0008878">
    <property type="term" value="F:glucose-1-phosphate adenylyltransferase activity"/>
    <property type="evidence" value="ECO:0007669"/>
    <property type="project" value="InterPro"/>
</dbReference>